<dbReference type="CAZy" id="GT4">
    <property type="family name" value="Glycosyltransferase Family 4"/>
</dbReference>
<organism evidence="5 6">
    <name type="scientific">Rubrobacter xylanophilus (strain DSM 9941 / JCM 11954 / NBRC 16129 / PRD-1)</name>
    <dbReference type="NCBI Taxonomy" id="266117"/>
    <lineage>
        <taxon>Bacteria</taxon>
        <taxon>Bacillati</taxon>
        <taxon>Actinomycetota</taxon>
        <taxon>Rubrobacteria</taxon>
        <taxon>Rubrobacterales</taxon>
        <taxon>Rubrobacteraceae</taxon>
        <taxon>Rubrobacter</taxon>
    </lineage>
</organism>
<dbReference type="EMBL" id="CP000386">
    <property type="protein sequence ID" value="ABG04885.1"/>
    <property type="molecule type" value="Genomic_DNA"/>
</dbReference>
<keyword evidence="1" id="KW-0328">Glycosyltransferase</keyword>
<feature type="domain" description="Glycosyl transferase family 1" evidence="3">
    <location>
        <begin position="213"/>
        <end position="371"/>
    </location>
</feature>
<dbReference type="Pfam" id="PF13439">
    <property type="entry name" value="Glyco_transf_4"/>
    <property type="match status" value="1"/>
</dbReference>
<dbReference type="PANTHER" id="PTHR12526">
    <property type="entry name" value="GLYCOSYLTRANSFERASE"/>
    <property type="match status" value="1"/>
</dbReference>
<dbReference type="eggNOG" id="COG0438">
    <property type="taxonomic scope" value="Bacteria"/>
</dbReference>
<dbReference type="STRING" id="266117.Rxyl_1938"/>
<evidence type="ECO:0000256" key="1">
    <source>
        <dbReference type="ARBA" id="ARBA00022676"/>
    </source>
</evidence>
<dbReference type="InterPro" id="IPR028098">
    <property type="entry name" value="Glyco_trans_4-like_N"/>
</dbReference>
<dbReference type="GO" id="GO:0016757">
    <property type="term" value="F:glycosyltransferase activity"/>
    <property type="evidence" value="ECO:0007669"/>
    <property type="project" value="UniProtKB-KW"/>
</dbReference>
<evidence type="ECO:0000259" key="4">
    <source>
        <dbReference type="Pfam" id="PF13439"/>
    </source>
</evidence>
<dbReference type="Gene3D" id="3.40.50.2000">
    <property type="entry name" value="Glycogen Phosphorylase B"/>
    <property type="match status" value="2"/>
</dbReference>
<accession>Q1AUP3</accession>
<dbReference type="InterPro" id="IPR001296">
    <property type="entry name" value="Glyco_trans_1"/>
</dbReference>
<reference evidence="5 6" key="1">
    <citation type="submission" date="2006-06" db="EMBL/GenBank/DDBJ databases">
        <title>Complete sequence of Rubrobacter xylanophilus DSM 9941.</title>
        <authorList>
            <consortium name="US DOE Joint Genome Institute"/>
            <person name="Copeland A."/>
            <person name="Lucas S."/>
            <person name="Lapidus A."/>
            <person name="Barry K."/>
            <person name="Detter J.C."/>
            <person name="Glavina del Rio T."/>
            <person name="Hammon N."/>
            <person name="Israni S."/>
            <person name="Dalin E."/>
            <person name="Tice H."/>
            <person name="Pitluck S."/>
            <person name="Munk A.C."/>
            <person name="Brettin T."/>
            <person name="Bruce D."/>
            <person name="Han C."/>
            <person name="Tapia R."/>
            <person name="Gilna P."/>
            <person name="Schmutz J."/>
            <person name="Larimer F."/>
            <person name="Land M."/>
            <person name="Hauser L."/>
            <person name="Kyrpides N."/>
            <person name="Lykidis A."/>
            <person name="da Costa M.S."/>
            <person name="Rainey F.A."/>
            <person name="Empadinhas N."/>
            <person name="Jolivet E."/>
            <person name="Battista J.R."/>
            <person name="Richardson P."/>
        </authorList>
    </citation>
    <scope>NUCLEOTIDE SEQUENCE [LARGE SCALE GENOMIC DNA]</scope>
    <source>
        <strain evidence="6">DSM 9941 / JCM 11954 / NBRC 16129 / PRD-1</strain>
    </source>
</reference>
<dbReference type="AlphaFoldDB" id="Q1AUP3"/>
<dbReference type="PhylomeDB" id="Q1AUP3"/>
<sequence length="401" mass="43333">MRLIYVTSTLPYGKKEAFVIPEVRGLLERGHEVLVVPAYPRGEVLHGDAKPLLPVTVPEPLVSARVAGAAARAALADPRGAARVLGLLLRSRGPGVLLRNLAALPKALWLAGLARRWGAEHIHAHWATVPATVALVAGELSGIPWSFTAHRFDIAEDNLLSTKVRRAAFVRAISRRGAREIRELCGEGAPEVVHMGIDLPARPAWRPGPAGRALVAANLLEVKGHVYLFEAVRLLKERGVRVRLDVAGDGPLLGELAGKVRRLRLEDRVAFLGLVPHGRLLERMRGGAWDMFVLPSIVTSRGEQEGIPVSLMEAMGCGLPVVSTATGGIPELFEGVEGALLVPPEDPEALAGAMERLLREGGLAGRLADACRRRVEEEFSVEGTVERLERLFRGRARRRSG</sequence>
<dbReference type="PANTHER" id="PTHR12526:SF510">
    <property type="entry name" value="D-INOSITOL 3-PHOSPHATE GLYCOSYLTRANSFERASE"/>
    <property type="match status" value="1"/>
</dbReference>
<keyword evidence="2 5" id="KW-0808">Transferase</keyword>
<dbReference type="OrthoDB" id="506201at2"/>
<dbReference type="SUPFAM" id="SSF53756">
    <property type="entry name" value="UDP-Glycosyltransferase/glycogen phosphorylase"/>
    <property type="match status" value="1"/>
</dbReference>
<protein>
    <submittedName>
        <fullName evidence="5">Glycosyl transferase, group 1</fullName>
    </submittedName>
</protein>
<gene>
    <name evidence="5" type="ordered locus">Rxyl_1938</name>
</gene>
<dbReference type="Pfam" id="PF00534">
    <property type="entry name" value="Glycos_transf_1"/>
    <property type="match status" value="1"/>
</dbReference>
<dbReference type="HOGENOM" id="CLU_009583_14_2_11"/>
<feature type="domain" description="Glycosyltransferase subfamily 4-like N-terminal" evidence="4">
    <location>
        <begin position="23"/>
        <end position="199"/>
    </location>
</feature>
<dbReference type="KEGG" id="rxy:Rxyl_1938"/>
<evidence type="ECO:0000313" key="5">
    <source>
        <dbReference type="EMBL" id="ABG04885.1"/>
    </source>
</evidence>
<dbReference type="RefSeq" id="WP_011564900.1">
    <property type="nucleotide sequence ID" value="NC_008148.1"/>
</dbReference>
<evidence type="ECO:0000256" key="2">
    <source>
        <dbReference type="ARBA" id="ARBA00022679"/>
    </source>
</evidence>
<keyword evidence="6" id="KW-1185">Reference proteome</keyword>
<name>Q1AUP3_RUBXD</name>
<proteinExistence type="predicted"/>
<dbReference type="Proteomes" id="UP000006637">
    <property type="component" value="Chromosome"/>
</dbReference>
<evidence type="ECO:0000259" key="3">
    <source>
        <dbReference type="Pfam" id="PF00534"/>
    </source>
</evidence>
<evidence type="ECO:0000313" key="6">
    <source>
        <dbReference type="Proteomes" id="UP000006637"/>
    </source>
</evidence>